<dbReference type="InterPro" id="IPR026564">
    <property type="entry name" value="Transcrip_reg_TACO1-like_dom3"/>
</dbReference>
<proteinExistence type="inferred from homology"/>
<dbReference type="AlphaFoldDB" id="A0A645B1W1"/>
<reference evidence="4" key="1">
    <citation type="submission" date="2019-08" db="EMBL/GenBank/DDBJ databases">
        <authorList>
            <person name="Kucharzyk K."/>
            <person name="Murdoch R.W."/>
            <person name="Higgins S."/>
            <person name="Loffler F."/>
        </authorList>
    </citation>
    <scope>NUCLEOTIDE SEQUENCE</scope>
</reference>
<dbReference type="InterPro" id="IPR049083">
    <property type="entry name" value="TACO1_YebC_N"/>
</dbReference>
<dbReference type="GO" id="GO:0005829">
    <property type="term" value="C:cytosol"/>
    <property type="evidence" value="ECO:0007669"/>
    <property type="project" value="TreeGrafter"/>
</dbReference>
<feature type="domain" description="TACO1/YebC-like second and third" evidence="2">
    <location>
        <begin position="80"/>
        <end position="233"/>
    </location>
</feature>
<dbReference type="InterPro" id="IPR029072">
    <property type="entry name" value="YebC-like"/>
</dbReference>
<dbReference type="InterPro" id="IPR048300">
    <property type="entry name" value="TACO1_YebC-like_2nd/3rd_dom"/>
</dbReference>
<comment type="similarity">
    <text evidence="1">Belongs to the TACO1 family.</text>
</comment>
<sequence>MGRHFEVRAKAMAATAAKKSALYMRASKEIYMAARAGVPDPANNLALRAAVDKWKGQSVPRDVLDRAIKKAAGGEAENYIEGRYEAFGPGGSLLVVDTLTDNVNRALSEVRTAITRKGGHLGSVLYNFFDAGILVFEGTNKSNIEESLILGDVDLREINEDEGIITVIVSPSDFTKAKEVLAGLGITEFETCEITLLASEEIELTDPEELRKFNELVDALDELQDVQAVHHNVKQ</sequence>
<dbReference type="SUPFAM" id="SSF75625">
    <property type="entry name" value="YebC-like"/>
    <property type="match status" value="1"/>
</dbReference>
<evidence type="ECO:0000259" key="2">
    <source>
        <dbReference type="Pfam" id="PF01709"/>
    </source>
</evidence>
<dbReference type="InterPro" id="IPR017856">
    <property type="entry name" value="Integrase-like_N"/>
</dbReference>
<feature type="domain" description="TACO1/YebC-like N-terminal" evidence="3">
    <location>
        <begin position="4"/>
        <end position="73"/>
    </location>
</feature>
<evidence type="ECO:0000259" key="3">
    <source>
        <dbReference type="Pfam" id="PF20772"/>
    </source>
</evidence>
<dbReference type="PANTHER" id="PTHR12532:SF0">
    <property type="entry name" value="TRANSLATIONAL ACTIVATOR OF CYTOCHROME C OXIDASE 1"/>
    <property type="match status" value="1"/>
</dbReference>
<comment type="caution">
    <text evidence="4">The sequence shown here is derived from an EMBL/GenBank/DDBJ whole genome shotgun (WGS) entry which is preliminary data.</text>
</comment>
<dbReference type="PANTHER" id="PTHR12532">
    <property type="entry name" value="TRANSLATIONAL ACTIVATOR OF CYTOCHROME C OXIDASE 1"/>
    <property type="match status" value="1"/>
</dbReference>
<name>A0A645B1W1_9ZZZZ</name>
<dbReference type="Pfam" id="PF01709">
    <property type="entry name" value="Transcrip_reg"/>
    <property type="match status" value="1"/>
</dbReference>
<dbReference type="Pfam" id="PF20772">
    <property type="entry name" value="TACO1_YebC_N"/>
    <property type="match status" value="1"/>
</dbReference>
<dbReference type="Gene3D" id="1.10.10.200">
    <property type="match status" value="1"/>
</dbReference>
<dbReference type="InterPro" id="IPR002876">
    <property type="entry name" value="Transcrip_reg_TACO1-like"/>
</dbReference>
<organism evidence="4">
    <name type="scientific">bioreactor metagenome</name>
    <dbReference type="NCBI Taxonomy" id="1076179"/>
    <lineage>
        <taxon>unclassified sequences</taxon>
        <taxon>metagenomes</taxon>
        <taxon>ecological metagenomes</taxon>
    </lineage>
</organism>
<dbReference type="HAMAP" id="MF_00693">
    <property type="entry name" value="Transcrip_reg_TACO1"/>
    <property type="match status" value="1"/>
</dbReference>
<dbReference type="NCBIfam" id="NF009044">
    <property type="entry name" value="PRK12378.1"/>
    <property type="match status" value="1"/>
</dbReference>
<evidence type="ECO:0000313" key="4">
    <source>
        <dbReference type="EMBL" id="MPM59038.1"/>
    </source>
</evidence>
<evidence type="ECO:0000256" key="1">
    <source>
        <dbReference type="ARBA" id="ARBA00008724"/>
    </source>
</evidence>
<dbReference type="EMBL" id="VSSQ01017091">
    <property type="protein sequence ID" value="MPM59038.1"/>
    <property type="molecule type" value="Genomic_DNA"/>
</dbReference>
<protein>
    <submittedName>
        <fullName evidence="4">Putative transcriptional regulatory protein YeeN</fullName>
    </submittedName>
</protein>
<dbReference type="Gene3D" id="3.30.70.980">
    <property type="match status" value="2"/>
</dbReference>
<gene>
    <name evidence="4" type="primary">yeeN_1</name>
    <name evidence="4" type="ORF">SDC9_105876</name>
</gene>
<accession>A0A645B1W1</accession>